<evidence type="ECO:0000313" key="2">
    <source>
        <dbReference type="EMBL" id="CCO16377.1"/>
    </source>
</evidence>
<dbReference type="GeneID" id="19016487"/>
<name>K8EE69_9CHLO</name>
<dbReference type="Pfam" id="PF07727">
    <property type="entry name" value="RVT_2"/>
    <property type="match status" value="1"/>
</dbReference>
<proteinExistence type="predicted"/>
<accession>K8EE69</accession>
<feature type="domain" description="Reverse transcriptase Ty1/copia-type" evidence="1">
    <location>
        <begin position="18"/>
        <end position="76"/>
    </location>
</feature>
<protein>
    <submittedName>
        <fullName evidence="2">Polyprotein</fullName>
    </submittedName>
</protein>
<sequence>MHEVNLSDYSEIRKLKIVSLRMLVTVKQDNTSKARLVARGFLQREGINYFQTYSPVIKLQSSRLLLQLAAITCKKIWRFKKRIKK</sequence>
<reference evidence="2 3" key="1">
    <citation type="submission" date="2011-10" db="EMBL/GenBank/DDBJ databases">
        <authorList>
            <person name="Genoscope - CEA"/>
        </authorList>
    </citation>
    <scope>NUCLEOTIDE SEQUENCE [LARGE SCALE GENOMIC DNA]</scope>
    <source>
        <strain evidence="2 3">RCC 1105</strain>
    </source>
</reference>
<keyword evidence="3" id="KW-1185">Reference proteome</keyword>
<dbReference type="OrthoDB" id="1929979at2759"/>
<dbReference type="EMBL" id="FO082275">
    <property type="protein sequence ID" value="CCO16377.1"/>
    <property type="molecule type" value="Genomic_DNA"/>
</dbReference>
<evidence type="ECO:0000259" key="1">
    <source>
        <dbReference type="Pfam" id="PF07727"/>
    </source>
</evidence>
<dbReference type="Proteomes" id="UP000198341">
    <property type="component" value="Chromosome 4"/>
</dbReference>
<dbReference type="InterPro" id="IPR013103">
    <property type="entry name" value="RVT_2"/>
</dbReference>
<evidence type="ECO:0000313" key="3">
    <source>
        <dbReference type="Proteomes" id="UP000198341"/>
    </source>
</evidence>
<dbReference type="KEGG" id="bpg:Bathy04g04610"/>
<dbReference type="RefSeq" id="XP_007513852.1">
    <property type="nucleotide sequence ID" value="XM_007513790.1"/>
</dbReference>
<gene>
    <name evidence="2" type="ORF">Bathy04g04610</name>
</gene>
<dbReference type="AlphaFoldDB" id="K8EE69"/>
<organism evidence="2 3">
    <name type="scientific">Bathycoccus prasinos</name>
    <dbReference type="NCBI Taxonomy" id="41875"/>
    <lineage>
        <taxon>Eukaryota</taxon>
        <taxon>Viridiplantae</taxon>
        <taxon>Chlorophyta</taxon>
        <taxon>Mamiellophyceae</taxon>
        <taxon>Mamiellales</taxon>
        <taxon>Bathycoccaceae</taxon>
        <taxon>Bathycoccus</taxon>
    </lineage>
</organism>